<dbReference type="Proteomes" id="UP000515703">
    <property type="component" value="Chromosome"/>
</dbReference>
<proteinExistence type="inferred from homology"/>
<feature type="domain" description="D-isomer specific 2-hydroxyacid dehydrogenase catalytic" evidence="5">
    <location>
        <begin position="12"/>
        <end position="322"/>
    </location>
</feature>
<dbReference type="RefSeq" id="WP_185256843.1">
    <property type="nucleotide sequence ID" value="NZ_AP023368.1"/>
</dbReference>
<dbReference type="SUPFAM" id="SSF51735">
    <property type="entry name" value="NAD(P)-binding Rossmann-fold domains"/>
    <property type="match status" value="1"/>
</dbReference>
<evidence type="ECO:0000259" key="6">
    <source>
        <dbReference type="Pfam" id="PF02826"/>
    </source>
</evidence>
<keyword evidence="3" id="KW-0520">NAD</keyword>
<dbReference type="InterPro" id="IPR006140">
    <property type="entry name" value="D-isomer_DH_NAD-bd"/>
</dbReference>
<keyword evidence="8" id="KW-1185">Reference proteome</keyword>
<dbReference type="InterPro" id="IPR036291">
    <property type="entry name" value="NAD(P)-bd_dom_sf"/>
</dbReference>
<evidence type="ECO:0000256" key="3">
    <source>
        <dbReference type="ARBA" id="ARBA00023027"/>
    </source>
</evidence>
<organism evidence="7 8">
    <name type="scientific">Anaerocolumna chitinilytica</name>
    <dbReference type="NCBI Taxonomy" id="1727145"/>
    <lineage>
        <taxon>Bacteria</taxon>
        <taxon>Bacillati</taxon>
        <taxon>Bacillota</taxon>
        <taxon>Clostridia</taxon>
        <taxon>Lachnospirales</taxon>
        <taxon>Lachnospiraceae</taxon>
        <taxon>Anaerocolumna</taxon>
    </lineage>
</organism>
<accession>A0A7M3S9I5</accession>
<dbReference type="EMBL" id="AP023368">
    <property type="protein sequence ID" value="BCK01253.1"/>
    <property type="molecule type" value="Genomic_DNA"/>
</dbReference>
<dbReference type="PANTHER" id="PTHR43026:SF1">
    <property type="entry name" value="2-HYDROXYACID DEHYDROGENASE HOMOLOG 1-RELATED"/>
    <property type="match status" value="1"/>
</dbReference>
<dbReference type="PANTHER" id="PTHR43026">
    <property type="entry name" value="2-HYDROXYACID DEHYDROGENASE HOMOLOG 1-RELATED"/>
    <property type="match status" value="1"/>
</dbReference>
<reference evidence="7 8" key="1">
    <citation type="submission" date="2020-08" db="EMBL/GenBank/DDBJ databases">
        <title>Draft genome sequencing of an Anaerocolumna strain isolated from anoxic soil subjected to BSD treatment.</title>
        <authorList>
            <person name="Uek A."/>
            <person name="Tonouchi A."/>
        </authorList>
    </citation>
    <scope>NUCLEOTIDE SEQUENCE [LARGE SCALE GENOMIC DNA]</scope>
    <source>
        <strain evidence="7 8">CTTW</strain>
    </source>
</reference>
<evidence type="ECO:0000256" key="2">
    <source>
        <dbReference type="ARBA" id="ARBA00023002"/>
    </source>
</evidence>
<evidence type="ECO:0000313" key="7">
    <source>
        <dbReference type="EMBL" id="BCK01253.1"/>
    </source>
</evidence>
<dbReference type="PROSITE" id="PS00670">
    <property type="entry name" value="D_2_HYDROXYACID_DH_2"/>
    <property type="match status" value="1"/>
</dbReference>
<evidence type="ECO:0000313" key="8">
    <source>
        <dbReference type="Proteomes" id="UP000515703"/>
    </source>
</evidence>
<dbReference type="AlphaFoldDB" id="A0A7M3S9I5"/>
<keyword evidence="2 4" id="KW-0560">Oxidoreductase</keyword>
<dbReference type="Gene3D" id="3.40.50.720">
    <property type="entry name" value="NAD(P)-binding Rossmann-like Domain"/>
    <property type="match status" value="2"/>
</dbReference>
<dbReference type="PROSITE" id="PS00065">
    <property type="entry name" value="D_2_HYDROXYACID_DH_1"/>
    <property type="match status" value="1"/>
</dbReference>
<dbReference type="InterPro" id="IPR029753">
    <property type="entry name" value="D-isomer_DH_CS"/>
</dbReference>
<evidence type="ECO:0000256" key="4">
    <source>
        <dbReference type="RuleBase" id="RU003719"/>
    </source>
</evidence>
<sequence length="327" mass="36608">MKIYVYDVADFERDILEAIRQEAEDEIILTDKHLTLDTLEAAVGFDGISVLGYSHADRELLTKMKEYGILHLSTRTIGYDHFDMAAARELGIHAYNAYYSPNNVADFAVMMMLIMLRKAKISICRALVNDFSLEGMMGREMRSFTVGVVGTGKIGSTVIKNLSGFGCRILACDKYKNSAVEELAEYVDLDTLYAESDIITLHTPLNDDNYHMINDETIRKMKKGVILINTARGQLIDTESLIKALEEEHVGGAGIDTLEEEAGIMHVHVGTKIVDKRSLLYLKQFPNVLYTQHYAFFTKEATESMIRCGITSIQSGVRGEATPCEIH</sequence>
<dbReference type="GO" id="GO:0008720">
    <property type="term" value="F:D-lactate dehydrogenase (NAD+) activity"/>
    <property type="evidence" value="ECO:0007669"/>
    <property type="project" value="TreeGrafter"/>
</dbReference>
<evidence type="ECO:0000256" key="1">
    <source>
        <dbReference type="ARBA" id="ARBA00005854"/>
    </source>
</evidence>
<feature type="domain" description="D-isomer specific 2-hydroxyacid dehydrogenase NAD-binding" evidence="6">
    <location>
        <begin position="110"/>
        <end position="295"/>
    </location>
</feature>
<dbReference type="Pfam" id="PF00389">
    <property type="entry name" value="2-Hacid_dh"/>
    <property type="match status" value="1"/>
</dbReference>
<reference evidence="7 8" key="2">
    <citation type="submission" date="2020-08" db="EMBL/GenBank/DDBJ databases">
        <authorList>
            <person name="Ueki A."/>
            <person name="Tonouchi A."/>
        </authorList>
    </citation>
    <scope>NUCLEOTIDE SEQUENCE [LARGE SCALE GENOMIC DNA]</scope>
    <source>
        <strain evidence="7 8">CTTW</strain>
    </source>
</reference>
<dbReference type="SUPFAM" id="SSF52283">
    <property type="entry name" value="Formate/glycerate dehydrogenase catalytic domain-like"/>
    <property type="match status" value="1"/>
</dbReference>
<gene>
    <name evidence="7" type="ORF">bsdcttw_42930</name>
</gene>
<dbReference type="InterPro" id="IPR029752">
    <property type="entry name" value="D-isomer_DH_CS1"/>
</dbReference>
<evidence type="ECO:0000259" key="5">
    <source>
        <dbReference type="Pfam" id="PF00389"/>
    </source>
</evidence>
<dbReference type="KEGG" id="acht:bsdcttw_42930"/>
<dbReference type="Pfam" id="PF02826">
    <property type="entry name" value="2-Hacid_dh_C"/>
    <property type="match status" value="1"/>
</dbReference>
<comment type="similarity">
    <text evidence="1 4">Belongs to the D-isomer specific 2-hydroxyacid dehydrogenase family.</text>
</comment>
<name>A0A7M3S9I5_9FIRM</name>
<dbReference type="InterPro" id="IPR058205">
    <property type="entry name" value="D-LDH-like"/>
</dbReference>
<dbReference type="PROSITE" id="PS00671">
    <property type="entry name" value="D_2_HYDROXYACID_DH_3"/>
    <property type="match status" value="1"/>
</dbReference>
<dbReference type="GO" id="GO:0051287">
    <property type="term" value="F:NAD binding"/>
    <property type="evidence" value="ECO:0007669"/>
    <property type="project" value="InterPro"/>
</dbReference>
<dbReference type="InterPro" id="IPR006139">
    <property type="entry name" value="D-isomer_2_OHA_DH_cat_dom"/>
</dbReference>
<protein>
    <submittedName>
        <fullName evidence="7">Lactate dehydrogenase</fullName>
    </submittedName>
</protein>